<proteinExistence type="predicted"/>
<evidence type="ECO:0000256" key="3">
    <source>
        <dbReference type="ARBA" id="ARBA00022676"/>
    </source>
</evidence>
<evidence type="ECO:0000256" key="1">
    <source>
        <dbReference type="ARBA" id="ARBA00004323"/>
    </source>
</evidence>
<evidence type="ECO:0000256" key="9">
    <source>
        <dbReference type="ARBA" id="ARBA00022989"/>
    </source>
</evidence>
<accession>A0A975K6H2</accession>
<evidence type="ECO:0000256" key="6">
    <source>
        <dbReference type="ARBA" id="ARBA00022723"/>
    </source>
</evidence>
<keyword evidence="4" id="KW-0808">Transferase</keyword>
<comment type="subcellular location">
    <subcellularLocation>
        <location evidence="2">Endoplasmic reticulum membrane</location>
        <topology evidence="2">Single-pass type II membrane protein</topology>
    </subcellularLocation>
    <subcellularLocation>
        <location evidence="1">Golgi apparatus membrane</location>
        <topology evidence="1">Single-pass type II membrane protein</topology>
    </subcellularLocation>
</comment>
<evidence type="ECO:0000256" key="5">
    <source>
        <dbReference type="ARBA" id="ARBA00022692"/>
    </source>
</evidence>
<dbReference type="GO" id="GO:0015012">
    <property type="term" value="P:heparan sulfate proteoglycan biosynthetic process"/>
    <property type="evidence" value="ECO:0007669"/>
    <property type="project" value="TreeGrafter"/>
</dbReference>
<sequence>MTHEDPEHLRRLVDALETEESLFIIHINKIVDITPFHTAVSRPNLYFVENRVKLYWGGWNFVRVFVEMLKFAKGLGLPIEYMTILSGNSFPVQPVAKIHSALSEFAYINLVDVPSPGKPLKRFTRYYWQGSYRNQGTLRRLRGALLRRISKLTWRDPNRYLGDWKLYGGTAWCTLSAEAVETILRYADDRNLTRFFRHAAIPDEAFFHTILGNVHRDRCVPANLYQDWSDPVERPCHIRHDHLPYLLSDGATTIGSYGKVPIYFARKFSSRNADVVSIVEKHLQKL</sequence>
<keyword evidence="16" id="KW-1185">Reference proteome</keyword>
<keyword evidence="9" id="KW-1133">Transmembrane helix</keyword>
<keyword evidence="11" id="KW-0472">Membrane</keyword>
<evidence type="ECO:0000256" key="2">
    <source>
        <dbReference type="ARBA" id="ARBA00004648"/>
    </source>
</evidence>
<dbReference type="Pfam" id="PF02485">
    <property type="entry name" value="Branch"/>
    <property type="match status" value="1"/>
</dbReference>
<evidence type="ECO:0000256" key="14">
    <source>
        <dbReference type="ARBA" id="ARBA00042865"/>
    </source>
</evidence>
<keyword evidence="3" id="KW-0328">Glycosyltransferase</keyword>
<dbReference type="InterPro" id="IPR003406">
    <property type="entry name" value="Glyco_trans_14"/>
</dbReference>
<keyword evidence="12" id="KW-1015">Disulfide bond</keyword>
<dbReference type="PANTHER" id="PTHR46025:SF3">
    <property type="entry name" value="XYLOSYLTRANSFERASE OXT"/>
    <property type="match status" value="1"/>
</dbReference>
<keyword evidence="7" id="KW-0256">Endoplasmic reticulum</keyword>
<keyword evidence="10" id="KW-0333">Golgi apparatus</keyword>
<evidence type="ECO:0000256" key="10">
    <source>
        <dbReference type="ARBA" id="ARBA00023034"/>
    </source>
</evidence>
<protein>
    <recommendedName>
        <fullName evidence="14">Peptide O-xylosyltransferase</fullName>
    </recommendedName>
</protein>
<evidence type="ECO:0000313" key="15">
    <source>
        <dbReference type="EMBL" id="QUT05691.1"/>
    </source>
</evidence>
<dbReference type="Proteomes" id="UP000681425">
    <property type="component" value="Chromosome"/>
</dbReference>
<reference evidence="15" key="1">
    <citation type="submission" date="2021-04" db="EMBL/GenBank/DDBJ databases">
        <title>Isolation of p-tert-butylphenol degrading bacteria Sphingobium phenoxybenzoativorans Tas13 from active sludge.</title>
        <authorList>
            <person name="Li Y."/>
        </authorList>
    </citation>
    <scope>NUCLEOTIDE SEQUENCE</scope>
    <source>
        <strain evidence="15">Tas13</strain>
    </source>
</reference>
<evidence type="ECO:0000313" key="16">
    <source>
        <dbReference type="Proteomes" id="UP000681425"/>
    </source>
</evidence>
<dbReference type="GO" id="GO:0046872">
    <property type="term" value="F:metal ion binding"/>
    <property type="evidence" value="ECO:0007669"/>
    <property type="project" value="UniProtKB-KW"/>
</dbReference>
<keyword evidence="5" id="KW-0812">Transmembrane</keyword>
<dbReference type="GO" id="GO:0030158">
    <property type="term" value="F:protein xylosyltransferase activity"/>
    <property type="evidence" value="ECO:0007669"/>
    <property type="project" value="InterPro"/>
</dbReference>
<keyword evidence="13" id="KW-0325">Glycoprotein</keyword>
<dbReference type="EMBL" id="CP073910">
    <property type="protein sequence ID" value="QUT05691.1"/>
    <property type="molecule type" value="Genomic_DNA"/>
</dbReference>
<evidence type="ECO:0000256" key="13">
    <source>
        <dbReference type="ARBA" id="ARBA00023180"/>
    </source>
</evidence>
<keyword evidence="6" id="KW-0479">Metal-binding</keyword>
<evidence type="ECO:0000256" key="7">
    <source>
        <dbReference type="ARBA" id="ARBA00022824"/>
    </source>
</evidence>
<name>A0A975K6H2_9SPHN</name>
<dbReference type="AlphaFoldDB" id="A0A975K6H2"/>
<dbReference type="GO" id="GO:0050650">
    <property type="term" value="P:chondroitin sulfate proteoglycan biosynthetic process"/>
    <property type="evidence" value="ECO:0007669"/>
    <property type="project" value="TreeGrafter"/>
</dbReference>
<evidence type="ECO:0000256" key="11">
    <source>
        <dbReference type="ARBA" id="ARBA00023136"/>
    </source>
</evidence>
<dbReference type="InterPro" id="IPR043538">
    <property type="entry name" value="XYLT"/>
</dbReference>
<dbReference type="KEGG" id="spph:KFK14_22530"/>
<organism evidence="15 16">
    <name type="scientific">Sphingobium phenoxybenzoativorans</name>
    <dbReference type="NCBI Taxonomy" id="1592790"/>
    <lineage>
        <taxon>Bacteria</taxon>
        <taxon>Pseudomonadati</taxon>
        <taxon>Pseudomonadota</taxon>
        <taxon>Alphaproteobacteria</taxon>
        <taxon>Sphingomonadales</taxon>
        <taxon>Sphingomonadaceae</taxon>
        <taxon>Sphingobium</taxon>
    </lineage>
</organism>
<evidence type="ECO:0000256" key="4">
    <source>
        <dbReference type="ARBA" id="ARBA00022679"/>
    </source>
</evidence>
<keyword evidence="8" id="KW-0735">Signal-anchor</keyword>
<evidence type="ECO:0000256" key="12">
    <source>
        <dbReference type="ARBA" id="ARBA00023157"/>
    </source>
</evidence>
<dbReference type="PANTHER" id="PTHR46025">
    <property type="entry name" value="XYLOSYLTRANSFERASE OXT"/>
    <property type="match status" value="1"/>
</dbReference>
<evidence type="ECO:0000256" key="8">
    <source>
        <dbReference type="ARBA" id="ARBA00022968"/>
    </source>
</evidence>
<gene>
    <name evidence="15" type="ORF">KFK14_22530</name>
</gene>
<dbReference type="GO" id="GO:0016020">
    <property type="term" value="C:membrane"/>
    <property type="evidence" value="ECO:0007669"/>
    <property type="project" value="InterPro"/>
</dbReference>